<evidence type="ECO:0000259" key="8">
    <source>
        <dbReference type="PROSITE" id="PS50850"/>
    </source>
</evidence>
<dbReference type="InterPro" id="IPR005829">
    <property type="entry name" value="Sugar_transporter_CS"/>
</dbReference>
<reference evidence="9 10" key="1">
    <citation type="submission" date="2023-08" db="EMBL/GenBank/DDBJ databases">
        <title>Black Yeasts Isolated from many extreme environments.</title>
        <authorList>
            <person name="Coleine C."/>
            <person name="Stajich J.E."/>
            <person name="Selbmann L."/>
        </authorList>
    </citation>
    <scope>NUCLEOTIDE SEQUENCE [LARGE SCALE GENOMIC DNA]</scope>
    <source>
        <strain evidence="9 10">CCFEE 5792</strain>
    </source>
</reference>
<feature type="transmembrane region" description="Helical" evidence="7">
    <location>
        <begin position="48"/>
        <end position="73"/>
    </location>
</feature>
<feature type="transmembrane region" description="Helical" evidence="7">
    <location>
        <begin position="538"/>
        <end position="557"/>
    </location>
</feature>
<feature type="transmembrane region" description="Helical" evidence="7">
    <location>
        <begin position="203"/>
        <end position="223"/>
    </location>
</feature>
<evidence type="ECO:0000313" key="10">
    <source>
        <dbReference type="Proteomes" id="UP001358417"/>
    </source>
</evidence>
<dbReference type="Pfam" id="PF06609">
    <property type="entry name" value="TRI12"/>
    <property type="match status" value="1"/>
</dbReference>
<evidence type="ECO:0000256" key="1">
    <source>
        <dbReference type="ARBA" id="ARBA00004141"/>
    </source>
</evidence>
<evidence type="ECO:0000256" key="5">
    <source>
        <dbReference type="ARBA" id="ARBA00023136"/>
    </source>
</evidence>
<dbReference type="AlphaFoldDB" id="A0AAV9NQH1"/>
<evidence type="ECO:0000256" key="6">
    <source>
        <dbReference type="SAM" id="MobiDB-lite"/>
    </source>
</evidence>
<keyword evidence="10" id="KW-1185">Reference proteome</keyword>
<name>A0AAV9NQH1_9EURO</name>
<dbReference type="RefSeq" id="XP_064711905.1">
    <property type="nucleotide sequence ID" value="XM_064844045.1"/>
</dbReference>
<dbReference type="GO" id="GO:0005886">
    <property type="term" value="C:plasma membrane"/>
    <property type="evidence" value="ECO:0007669"/>
    <property type="project" value="TreeGrafter"/>
</dbReference>
<dbReference type="InterPro" id="IPR020846">
    <property type="entry name" value="MFS_dom"/>
</dbReference>
<feature type="transmembrane region" description="Helical" evidence="7">
    <location>
        <begin position="440"/>
        <end position="464"/>
    </location>
</feature>
<organism evidence="9 10">
    <name type="scientific">Exophiala bonariae</name>
    <dbReference type="NCBI Taxonomy" id="1690606"/>
    <lineage>
        <taxon>Eukaryota</taxon>
        <taxon>Fungi</taxon>
        <taxon>Dikarya</taxon>
        <taxon>Ascomycota</taxon>
        <taxon>Pezizomycotina</taxon>
        <taxon>Eurotiomycetes</taxon>
        <taxon>Chaetothyriomycetidae</taxon>
        <taxon>Chaetothyriales</taxon>
        <taxon>Herpotrichiellaceae</taxon>
        <taxon>Exophiala</taxon>
    </lineage>
</organism>
<dbReference type="GeneID" id="89968636"/>
<dbReference type="Proteomes" id="UP001358417">
    <property type="component" value="Unassembled WGS sequence"/>
</dbReference>
<protein>
    <recommendedName>
        <fullName evidence="8">Major facilitator superfamily (MFS) profile domain-containing protein</fullName>
    </recommendedName>
</protein>
<dbReference type="PROSITE" id="PS00216">
    <property type="entry name" value="SUGAR_TRANSPORT_1"/>
    <property type="match status" value="1"/>
</dbReference>
<keyword evidence="2" id="KW-0813">Transport</keyword>
<keyword evidence="4 7" id="KW-1133">Transmembrane helix</keyword>
<feature type="transmembrane region" description="Helical" evidence="7">
    <location>
        <begin position="275"/>
        <end position="296"/>
    </location>
</feature>
<comment type="caution">
    <text evidence="9">The sequence shown here is derived from an EMBL/GenBank/DDBJ whole genome shotgun (WGS) entry which is preliminary data.</text>
</comment>
<feature type="transmembrane region" description="Helical" evidence="7">
    <location>
        <begin position="140"/>
        <end position="159"/>
    </location>
</feature>
<feature type="transmembrane region" description="Helical" evidence="7">
    <location>
        <begin position="171"/>
        <end position="191"/>
    </location>
</feature>
<dbReference type="InterPro" id="IPR010573">
    <property type="entry name" value="MFS_Str1/Tri12-like"/>
</dbReference>
<proteinExistence type="predicted"/>
<evidence type="ECO:0000256" key="2">
    <source>
        <dbReference type="ARBA" id="ARBA00022448"/>
    </source>
</evidence>
<dbReference type="PANTHER" id="PTHR23501">
    <property type="entry name" value="MAJOR FACILITATOR SUPERFAMILY"/>
    <property type="match status" value="1"/>
</dbReference>
<evidence type="ECO:0000313" key="9">
    <source>
        <dbReference type="EMBL" id="KAK5064581.1"/>
    </source>
</evidence>
<dbReference type="EMBL" id="JAVRRD010000001">
    <property type="protein sequence ID" value="KAK5064581.1"/>
    <property type="molecule type" value="Genomic_DNA"/>
</dbReference>
<sequence length="571" mass="60803">MTQTSTKTIDDVGAAHISTTGESAPPSDLERIDTVDIENYHGLSAKIIVVYLSICLIGLSQLMTLVGAGAFARDVAGPLNGISDSVWFAQTIAIVTVALGPPISQAADLWGRKWFLVVLTACGFVGSMIVARASSMKMAIAGHAITGVAFSVQPLLYAVTSEILPRRYRPAAQGGLNAALGMGGILALTAGSAMVKDYGFRSFYYLIASLLAVSSITCALLYNPPQRPLQKSLVTSHKLQRLDWVTYFMLIVGVVLFVMALSWAENPYSWKSAQVLAPLLIGSTFIVALLIHQIVIKKDGLFHHDLFGRNAFRSNRNFSLALLVIFIDGMAFFAATNYYPFEMSILFDSDPVKIGLRFSLVFFAAIAASLLVAIYSSITKDVRLPVISSFAAFVAFFGCMSSLTTGSSTAAWIYPVILGLGLGMSLTCLVTLAQLSTPPHLIAVASGLIISIRSLGASVGLAIYTSIFNTKIAENLGKDIAAAVIPLGLAPESLQQFIVALVSHNNQALIAVQGATPQIIGAGVHALQNSYLRAFRDVWIAAAVFSAVATIVACLFVRPSTITMHVDAPLE</sequence>
<comment type="subcellular location">
    <subcellularLocation>
        <location evidence="1">Membrane</location>
        <topology evidence="1">Multi-pass membrane protein</topology>
    </subcellularLocation>
</comment>
<keyword evidence="5 7" id="KW-0472">Membrane</keyword>
<dbReference type="GO" id="GO:0022857">
    <property type="term" value="F:transmembrane transporter activity"/>
    <property type="evidence" value="ECO:0007669"/>
    <property type="project" value="InterPro"/>
</dbReference>
<feature type="transmembrane region" description="Helical" evidence="7">
    <location>
        <begin position="115"/>
        <end position="134"/>
    </location>
</feature>
<evidence type="ECO:0000256" key="7">
    <source>
        <dbReference type="SAM" id="Phobius"/>
    </source>
</evidence>
<feature type="transmembrane region" description="Helical" evidence="7">
    <location>
        <begin position="412"/>
        <end position="433"/>
    </location>
</feature>
<dbReference type="PANTHER" id="PTHR23501:SF195">
    <property type="entry name" value="PEP5"/>
    <property type="match status" value="1"/>
</dbReference>
<evidence type="ECO:0000256" key="3">
    <source>
        <dbReference type="ARBA" id="ARBA00022692"/>
    </source>
</evidence>
<feature type="region of interest" description="Disordered" evidence="6">
    <location>
        <begin position="1"/>
        <end position="27"/>
    </location>
</feature>
<evidence type="ECO:0000256" key="4">
    <source>
        <dbReference type="ARBA" id="ARBA00022989"/>
    </source>
</evidence>
<dbReference type="PROSITE" id="PS50850">
    <property type="entry name" value="MFS"/>
    <property type="match status" value="1"/>
</dbReference>
<dbReference type="SUPFAM" id="SSF103473">
    <property type="entry name" value="MFS general substrate transporter"/>
    <property type="match status" value="1"/>
</dbReference>
<feature type="transmembrane region" description="Helical" evidence="7">
    <location>
        <begin position="85"/>
        <end position="103"/>
    </location>
</feature>
<feature type="transmembrane region" description="Helical" evidence="7">
    <location>
        <begin position="317"/>
        <end position="334"/>
    </location>
</feature>
<feature type="transmembrane region" description="Helical" evidence="7">
    <location>
        <begin position="354"/>
        <end position="374"/>
    </location>
</feature>
<feature type="transmembrane region" description="Helical" evidence="7">
    <location>
        <begin position="386"/>
        <end position="406"/>
    </location>
</feature>
<keyword evidence="3 7" id="KW-0812">Transmembrane</keyword>
<dbReference type="Gene3D" id="1.20.1250.20">
    <property type="entry name" value="MFS general substrate transporter like domains"/>
    <property type="match status" value="1"/>
</dbReference>
<accession>A0AAV9NQH1</accession>
<gene>
    <name evidence="9" type="ORF">LTR84_000414</name>
</gene>
<dbReference type="InterPro" id="IPR036259">
    <property type="entry name" value="MFS_trans_sf"/>
</dbReference>
<feature type="transmembrane region" description="Helical" evidence="7">
    <location>
        <begin position="244"/>
        <end position="263"/>
    </location>
</feature>
<feature type="domain" description="Major facilitator superfamily (MFS) profile" evidence="8">
    <location>
        <begin position="46"/>
        <end position="561"/>
    </location>
</feature>